<dbReference type="Proteomes" id="UP000823388">
    <property type="component" value="Chromosome 6N"/>
</dbReference>
<name>A0A8T0QT21_PANVG</name>
<organism evidence="1 2">
    <name type="scientific">Panicum virgatum</name>
    <name type="common">Blackwell switchgrass</name>
    <dbReference type="NCBI Taxonomy" id="38727"/>
    <lineage>
        <taxon>Eukaryota</taxon>
        <taxon>Viridiplantae</taxon>
        <taxon>Streptophyta</taxon>
        <taxon>Embryophyta</taxon>
        <taxon>Tracheophyta</taxon>
        <taxon>Spermatophyta</taxon>
        <taxon>Magnoliopsida</taxon>
        <taxon>Liliopsida</taxon>
        <taxon>Poales</taxon>
        <taxon>Poaceae</taxon>
        <taxon>PACMAD clade</taxon>
        <taxon>Panicoideae</taxon>
        <taxon>Panicodae</taxon>
        <taxon>Paniceae</taxon>
        <taxon>Panicinae</taxon>
        <taxon>Panicum</taxon>
        <taxon>Panicum sect. Hiantes</taxon>
    </lineage>
</organism>
<reference evidence="1" key="1">
    <citation type="submission" date="2020-05" db="EMBL/GenBank/DDBJ databases">
        <title>WGS assembly of Panicum virgatum.</title>
        <authorList>
            <person name="Lovell J.T."/>
            <person name="Jenkins J."/>
            <person name="Shu S."/>
            <person name="Juenger T.E."/>
            <person name="Schmutz J."/>
        </authorList>
    </citation>
    <scope>NUCLEOTIDE SEQUENCE</scope>
    <source>
        <strain evidence="1">AP13</strain>
    </source>
</reference>
<gene>
    <name evidence="1" type="ORF">PVAP13_6NG016601</name>
</gene>
<accession>A0A8T0QT21</accession>
<comment type="caution">
    <text evidence="1">The sequence shown here is derived from an EMBL/GenBank/DDBJ whole genome shotgun (WGS) entry which is preliminary data.</text>
</comment>
<evidence type="ECO:0000313" key="2">
    <source>
        <dbReference type="Proteomes" id="UP000823388"/>
    </source>
</evidence>
<dbReference type="EMBL" id="CM029048">
    <property type="protein sequence ID" value="KAG2576311.1"/>
    <property type="molecule type" value="Genomic_DNA"/>
</dbReference>
<evidence type="ECO:0000313" key="1">
    <source>
        <dbReference type="EMBL" id="KAG2576311.1"/>
    </source>
</evidence>
<dbReference type="AlphaFoldDB" id="A0A8T0QT21"/>
<sequence length="103" mass="12199">MISQKHLYYLCTKTLCNLCCSDFSNMTAWSCLKDSHFRQNKRKKDEHCMVASIIAALEHSKRRRGGSVPGHKFKRRNREAAFAQIMMDYFVDNPLYSEEDFRR</sequence>
<proteinExistence type="predicted"/>
<keyword evidence="2" id="KW-1185">Reference proteome</keyword>
<protein>
    <submittedName>
        <fullName evidence="1">Uncharacterized protein</fullName>
    </submittedName>
</protein>